<feature type="region of interest" description="Disordered" evidence="1">
    <location>
        <begin position="263"/>
        <end position="286"/>
    </location>
</feature>
<protein>
    <submittedName>
        <fullName evidence="3">Uncharacterized protein DUF3105</fullName>
    </submittedName>
</protein>
<evidence type="ECO:0000256" key="2">
    <source>
        <dbReference type="SAM" id="Phobius"/>
    </source>
</evidence>
<keyword evidence="4" id="KW-1185">Reference proteome</keyword>
<evidence type="ECO:0000313" key="4">
    <source>
        <dbReference type="Proteomes" id="UP000281955"/>
    </source>
</evidence>
<keyword evidence="2" id="KW-1133">Transmembrane helix</keyword>
<proteinExistence type="predicted"/>
<feature type="compositionally biased region" description="Low complexity" evidence="1">
    <location>
        <begin position="76"/>
        <end position="87"/>
    </location>
</feature>
<feature type="region of interest" description="Disordered" evidence="1">
    <location>
        <begin position="1"/>
        <end position="23"/>
    </location>
</feature>
<dbReference type="AlphaFoldDB" id="A0A420XM19"/>
<dbReference type="InParanoid" id="A0A420XM19"/>
<name>A0A420XM19_9ACTN</name>
<sequence length="286" mass="30373">MTTQNPAGQSRKRTAEERRKAAAAARQAQLRQEARRKRLGLLAAVLLVLVLIVVIAVAVISQKKDSDNAGGAEVLPTTPTGATTTEPAVKRVTDDSGIEGVIAYNTGDYPGNGADKEGVLGHNHVDGPVKYSVTPPVGGSHNGTWMNAGVYTKPIPAERAVHNLEHGAVWITYRPGLASSEVEALKALVTKQKKLPEPASSVGSQENRFVDLSPWTDDKLPAPIVISSWGHQLYVDKASDPRLQKYIDTFRVSKKYTPEYGNSVDGAPVSIGGRAAADGGTPANPE</sequence>
<dbReference type="Pfam" id="PF11303">
    <property type="entry name" value="DUF3105"/>
    <property type="match status" value="1"/>
</dbReference>
<keyword evidence="2" id="KW-0472">Membrane</keyword>
<evidence type="ECO:0000313" key="3">
    <source>
        <dbReference type="EMBL" id="RKS71449.1"/>
    </source>
</evidence>
<dbReference type="OrthoDB" id="164831at2"/>
<reference evidence="3 4" key="1">
    <citation type="submission" date="2018-10" db="EMBL/GenBank/DDBJ databases">
        <title>Genomic Encyclopedia of Archaeal and Bacterial Type Strains, Phase II (KMG-II): from individual species to whole genera.</title>
        <authorList>
            <person name="Goeker M."/>
        </authorList>
    </citation>
    <scope>NUCLEOTIDE SEQUENCE [LARGE SCALE GENOMIC DNA]</scope>
    <source>
        <strain evidence="3 4">RP-AC37</strain>
    </source>
</reference>
<feature type="transmembrane region" description="Helical" evidence="2">
    <location>
        <begin position="39"/>
        <end position="60"/>
    </location>
</feature>
<keyword evidence="2" id="KW-0812">Transmembrane</keyword>
<comment type="caution">
    <text evidence="3">The sequence shown here is derived from an EMBL/GenBank/DDBJ whole genome shotgun (WGS) entry which is preliminary data.</text>
</comment>
<dbReference type="EMBL" id="RBWV01000014">
    <property type="protein sequence ID" value="RKS71449.1"/>
    <property type="molecule type" value="Genomic_DNA"/>
</dbReference>
<evidence type="ECO:0000256" key="1">
    <source>
        <dbReference type="SAM" id="MobiDB-lite"/>
    </source>
</evidence>
<accession>A0A420XM19</accession>
<dbReference type="Proteomes" id="UP000281955">
    <property type="component" value="Unassembled WGS sequence"/>
</dbReference>
<feature type="region of interest" description="Disordered" evidence="1">
    <location>
        <begin position="66"/>
        <end position="88"/>
    </location>
</feature>
<dbReference type="InterPro" id="IPR021454">
    <property type="entry name" value="DUF3105"/>
</dbReference>
<gene>
    <name evidence="3" type="ORF">CLV35_3247</name>
</gene>
<dbReference type="RefSeq" id="WP_121194512.1">
    <property type="nucleotide sequence ID" value="NZ_RBWV01000014.1"/>
</dbReference>
<organism evidence="3 4">
    <name type="scientific">Motilibacter peucedani</name>
    <dbReference type="NCBI Taxonomy" id="598650"/>
    <lineage>
        <taxon>Bacteria</taxon>
        <taxon>Bacillati</taxon>
        <taxon>Actinomycetota</taxon>
        <taxon>Actinomycetes</taxon>
        <taxon>Motilibacterales</taxon>
        <taxon>Motilibacteraceae</taxon>
        <taxon>Motilibacter</taxon>
    </lineage>
</organism>